<proteinExistence type="predicted"/>
<name>A0A3P7J383_STRVU</name>
<evidence type="ECO:0000256" key="1">
    <source>
        <dbReference type="SAM" id="MobiDB-lite"/>
    </source>
</evidence>
<evidence type="ECO:0000313" key="3">
    <source>
        <dbReference type="Proteomes" id="UP000270094"/>
    </source>
</evidence>
<feature type="region of interest" description="Disordered" evidence="1">
    <location>
        <begin position="1"/>
        <end position="39"/>
    </location>
</feature>
<reference evidence="2 3" key="1">
    <citation type="submission" date="2018-11" db="EMBL/GenBank/DDBJ databases">
        <authorList>
            <consortium name="Pathogen Informatics"/>
        </authorList>
    </citation>
    <scope>NUCLEOTIDE SEQUENCE [LARGE SCALE GENOMIC DNA]</scope>
</reference>
<dbReference type="Proteomes" id="UP000270094">
    <property type="component" value="Unassembled WGS sequence"/>
</dbReference>
<protein>
    <submittedName>
        <fullName evidence="2">Uncharacterized protein</fullName>
    </submittedName>
</protein>
<organism evidence="2 3">
    <name type="scientific">Strongylus vulgaris</name>
    <name type="common">Blood worm</name>
    <dbReference type="NCBI Taxonomy" id="40348"/>
    <lineage>
        <taxon>Eukaryota</taxon>
        <taxon>Metazoa</taxon>
        <taxon>Ecdysozoa</taxon>
        <taxon>Nematoda</taxon>
        <taxon>Chromadorea</taxon>
        <taxon>Rhabditida</taxon>
        <taxon>Rhabditina</taxon>
        <taxon>Rhabditomorpha</taxon>
        <taxon>Strongyloidea</taxon>
        <taxon>Strongylidae</taxon>
        <taxon>Strongylus</taxon>
    </lineage>
</organism>
<evidence type="ECO:0000313" key="2">
    <source>
        <dbReference type="EMBL" id="VDM74149.1"/>
    </source>
</evidence>
<dbReference type="EMBL" id="UYYB01034415">
    <property type="protein sequence ID" value="VDM74149.1"/>
    <property type="molecule type" value="Genomic_DNA"/>
</dbReference>
<keyword evidence="3" id="KW-1185">Reference proteome</keyword>
<dbReference type="AlphaFoldDB" id="A0A3P7J383"/>
<accession>A0A3P7J383</accession>
<sequence length="55" mass="6252">MIFIKTGTANTSPPPLDPSEALERSGRRDDDEDIPGTSNSFLVGRFYHLWTEYSY</sequence>
<gene>
    <name evidence="2" type="ORF">SVUK_LOCUS9147</name>
</gene>